<keyword evidence="2" id="KW-1185">Reference proteome</keyword>
<gene>
    <name evidence="1" type="ORF">LSAT_V11C600335310</name>
</gene>
<sequence length="188" mass="21994">MVLKLERNTKNGFPTIDIGSAELHEIGHNDLEQKVDLTLKNVVDTIIKDYFLQLTQSQQTLFEAPPFGRFLGMHVPNSDPLLVYLMVLHEVRSRQLFESGRFLFEIHRCSWILARLFPYITDARLQLRDLEEYIISLNYLQLHDEDMVIIIQLVFMLKDLHGWDVKRCIPASVCMGYIFMDLYFGVDA</sequence>
<evidence type="ECO:0000313" key="1">
    <source>
        <dbReference type="EMBL" id="KAJ0200019.1"/>
    </source>
</evidence>
<evidence type="ECO:0000313" key="2">
    <source>
        <dbReference type="Proteomes" id="UP000235145"/>
    </source>
</evidence>
<reference evidence="1 2" key="1">
    <citation type="journal article" date="2017" name="Nat. Commun.">
        <title>Genome assembly with in vitro proximity ligation data and whole-genome triplication in lettuce.</title>
        <authorList>
            <person name="Reyes-Chin-Wo S."/>
            <person name="Wang Z."/>
            <person name="Yang X."/>
            <person name="Kozik A."/>
            <person name="Arikit S."/>
            <person name="Song C."/>
            <person name="Xia L."/>
            <person name="Froenicke L."/>
            <person name="Lavelle D.O."/>
            <person name="Truco M.J."/>
            <person name="Xia R."/>
            <person name="Zhu S."/>
            <person name="Xu C."/>
            <person name="Xu H."/>
            <person name="Xu X."/>
            <person name="Cox K."/>
            <person name="Korf I."/>
            <person name="Meyers B.C."/>
            <person name="Michelmore R.W."/>
        </authorList>
    </citation>
    <scope>NUCLEOTIDE SEQUENCE [LARGE SCALE GENOMIC DNA]</scope>
    <source>
        <strain evidence="2">cv. Salinas</strain>
        <tissue evidence="1">Seedlings</tissue>
    </source>
</reference>
<protein>
    <submittedName>
        <fullName evidence="1">Uncharacterized protein</fullName>
    </submittedName>
</protein>
<dbReference type="EMBL" id="NBSK02000006">
    <property type="protein sequence ID" value="KAJ0200019.1"/>
    <property type="molecule type" value="Genomic_DNA"/>
</dbReference>
<accession>A0A9R1X632</accession>
<comment type="caution">
    <text evidence="1">The sequence shown here is derived from an EMBL/GenBank/DDBJ whole genome shotgun (WGS) entry which is preliminary data.</text>
</comment>
<proteinExistence type="predicted"/>
<name>A0A9R1X632_LACSA</name>
<organism evidence="1 2">
    <name type="scientific">Lactuca sativa</name>
    <name type="common">Garden lettuce</name>
    <dbReference type="NCBI Taxonomy" id="4236"/>
    <lineage>
        <taxon>Eukaryota</taxon>
        <taxon>Viridiplantae</taxon>
        <taxon>Streptophyta</taxon>
        <taxon>Embryophyta</taxon>
        <taxon>Tracheophyta</taxon>
        <taxon>Spermatophyta</taxon>
        <taxon>Magnoliopsida</taxon>
        <taxon>eudicotyledons</taxon>
        <taxon>Gunneridae</taxon>
        <taxon>Pentapetalae</taxon>
        <taxon>asterids</taxon>
        <taxon>campanulids</taxon>
        <taxon>Asterales</taxon>
        <taxon>Asteraceae</taxon>
        <taxon>Cichorioideae</taxon>
        <taxon>Cichorieae</taxon>
        <taxon>Lactucinae</taxon>
        <taxon>Lactuca</taxon>
    </lineage>
</organism>
<dbReference type="Proteomes" id="UP000235145">
    <property type="component" value="Unassembled WGS sequence"/>
</dbReference>
<dbReference type="AlphaFoldDB" id="A0A9R1X632"/>